<dbReference type="GO" id="GO:0006508">
    <property type="term" value="P:proteolysis"/>
    <property type="evidence" value="ECO:0007669"/>
    <property type="project" value="InterPro"/>
</dbReference>
<keyword evidence="3" id="KW-1185">Reference proteome</keyword>
<evidence type="ECO:0000313" key="3">
    <source>
        <dbReference type="Proteomes" id="UP000054770"/>
    </source>
</evidence>
<gene>
    <name evidence="2" type="ORF">AWB68_05881</name>
</gene>
<keyword evidence="2" id="KW-0547">Nucleotide-binding</keyword>
<dbReference type="RefSeq" id="WP_235028564.1">
    <property type="nucleotide sequence ID" value="NZ_FCON02000093.1"/>
</dbReference>
<keyword evidence="2" id="KW-0347">Helicase</keyword>
<proteinExistence type="predicted"/>
<evidence type="ECO:0000259" key="1">
    <source>
        <dbReference type="Pfam" id="PF00656"/>
    </source>
</evidence>
<dbReference type="Pfam" id="PF00656">
    <property type="entry name" value="Peptidase_C14"/>
    <property type="match status" value="1"/>
</dbReference>
<keyword evidence="2" id="KW-0378">Hydrolase</keyword>
<reference evidence="2" key="1">
    <citation type="submission" date="2016-01" db="EMBL/GenBank/DDBJ databases">
        <authorList>
            <person name="Peeters C."/>
        </authorList>
    </citation>
    <scope>NUCLEOTIDE SEQUENCE [LARGE SCALE GENOMIC DNA]</scope>
    <source>
        <strain evidence="2">LMG 22940</strain>
    </source>
</reference>
<keyword evidence="2" id="KW-0067">ATP-binding</keyword>
<dbReference type="InterPro" id="IPR011600">
    <property type="entry name" value="Pept_C14_caspase"/>
</dbReference>
<accession>A0A158KHP3</accession>
<name>A0A158KHP3_9BURK</name>
<feature type="domain" description="Peptidase C14 caspase" evidence="1">
    <location>
        <begin position="17"/>
        <end position="132"/>
    </location>
</feature>
<dbReference type="SUPFAM" id="SSF52129">
    <property type="entry name" value="Caspase-like"/>
    <property type="match status" value="1"/>
</dbReference>
<protein>
    <submittedName>
        <fullName evidence="2">DEAD/DEAH box helicase</fullName>
    </submittedName>
</protein>
<dbReference type="GO" id="GO:0004386">
    <property type="term" value="F:helicase activity"/>
    <property type="evidence" value="ECO:0007669"/>
    <property type="project" value="UniProtKB-KW"/>
</dbReference>
<organism evidence="2 3">
    <name type="scientific">Caballeronia choica</name>
    <dbReference type="NCBI Taxonomy" id="326476"/>
    <lineage>
        <taxon>Bacteria</taxon>
        <taxon>Pseudomonadati</taxon>
        <taxon>Pseudomonadota</taxon>
        <taxon>Betaproteobacteria</taxon>
        <taxon>Burkholderiales</taxon>
        <taxon>Burkholderiaceae</taxon>
        <taxon>Caballeronia</taxon>
    </lineage>
</organism>
<dbReference type="EMBL" id="FCON02000093">
    <property type="protein sequence ID" value="SAL80535.1"/>
    <property type="molecule type" value="Genomic_DNA"/>
</dbReference>
<comment type="caution">
    <text evidence="2">The sequence shown here is derived from an EMBL/GenBank/DDBJ whole genome shotgun (WGS) entry which is preliminary data.</text>
</comment>
<dbReference type="GO" id="GO:0004197">
    <property type="term" value="F:cysteine-type endopeptidase activity"/>
    <property type="evidence" value="ECO:0007669"/>
    <property type="project" value="InterPro"/>
</dbReference>
<sequence>MSIKGIFVGINKQLDPNISELTGAVRDARALNALFLDSVPGFGAKLLVDEDATKDSVSESIFGTLASAMDDDIIVISFAGHGSPDGGIAVYDTLCSDLSGTTLSMAELGDAFKATRARAVLCILDCCFSGHAPARVLEVPAQPRSAFALEGVAGAARQTR</sequence>
<evidence type="ECO:0000313" key="2">
    <source>
        <dbReference type="EMBL" id="SAL80535.1"/>
    </source>
</evidence>
<dbReference type="AlphaFoldDB" id="A0A158KHP3"/>
<dbReference type="InterPro" id="IPR029030">
    <property type="entry name" value="Caspase-like_dom_sf"/>
</dbReference>
<dbReference type="Proteomes" id="UP000054770">
    <property type="component" value="Unassembled WGS sequence"/>
</dbReference>
<dbReference type="Gene3D" id="3.40.50.1460">
    <property type="match status" value="1"/>
</dbReference>